<evidence type="ECO:0000256" key="1">
    <source>
        <dbReference type="ARBA" id="ARBA00009013"/>
    </source>
</evidence>
<dbReference type="PANTHER" id="PTHR33495:SF2">
    <property type="entry name" value="ANTI-SIGMA FACTOR ANTAGONIST TM_1081-RELATED"/>
    <property type="match status" value="1"/>
</dbReference>
<dbReference type="Pfam" id="PF01740">
    <property type="entry name" value="STAS"/>
    <property type="match status" value="1"/>
</dbReference>
<evidence type="ECO:0000313" key="5">
    <source>
        <dbReference type="EMBL" id="GEL26220.1"/>
    </source>
</evidence>
<dbReference type="Proteomes" id="UP000321685">
    <property type="component" value="Unassembled WGS sequence"/>
</dbReference>
<feature type="compositionally biased region" description="Basic and acidic residues" evidence="3">
    <location>
        <begin position="1"/>
        <end position="16"/>
    </location>
</feature>
<reference evidence="5 6" key="1">
    <citation type="submission" date="2019-07" db="EMBL/GenBank/DDBJ databases">
        <title>Whole genome shotgun sequence of Pseudonocardia sulfidoxydans NBRC 16205.</title>
        <authorList>
            <person name="Hosoyama A."/>
            <person name="Uohara A."/>
            <person name="Ohji S."/>
            <person name="Ichikawa N."/>
        </authorList>
    </citation>
    <scope>NUCLEOTIDE SEQUENCE [LARGE SCALE GENOMIC DNA]</scope>
    <source>
        <strain evidence="5 6">NBRC 16205</strain>
    </source>
</reference>
<feature type="region of interest" description="Disordered" evidence="3">
    <location>
        <begin position="1"/>
        <end position="20"/>
    </location>
</feature>
<evidence type="ECO:0000313" key="6">
    <source>
        <dbReference type="Proteomes" id="UP000321685"/>
    </source>
</evidence>
<dbReference type="EMBL" id="BJVJ01000079">
    <property type="protein sequence ID" value="GEL26220.1"/>
    <property type="molecule type" value="Genomic_DNA"/>
</dbReference>
<gene>
    <name evidence="5" type="ORF">PSU4_51740</name>
</gene>
<dbReference type="GO" id="GO:0043856">
    <property type="term" value="F:anti-sigma factor antagonist activity"/>
    <property type="evidence" value="ECO:0007669"/>
    <property type="project" value="InterPro"/>
</dbReference>
<comment type="caution">
    <text evidence="5">The sequence shown here is derived from an EMBL/GenBank/DDBJ whole genome shotgun (WGS) entry which is preliminary data.</text>
</comment>
<sequence>MHVDGTSEVRPGRAPDEQPGIRVVPSPGGVAVVAVTGDVDLAGAGRLGAAVGQALEARPAALVVDLSGVTFLDSSGLDQLVEARRACAVAVVALHLVVAGNRAVARPLEVTGLAAVFTVADSVDSVTATLDATPAADQDHPRDR</sequence>
<dbReference type="InterPro" id="IPR002645">
    <property type="entry name" value="STAS_dom"/>
</dbReference>
<name>A0A511DN40_9PSEU</name>
<dbReference type="NCBIfam" id="TIGR00377">
    <property type="entry name" value="ant_ant_sig"/>
    <property type="match status" value="1"/>
</dbReference>
<dbReference type="InterPro" id="IPR036513">
    <property type="entry name" value="STAS_dom_sf"/>
</dbReference>
<dbReference type="PANTHER" id="PTHR33495">
    <property type="entry name" value="ANTI-SIGMA FACTOR ANTAGONIST TM_1081-RELATED-RELATED"/>
    <property type="match status" value="1"/>
</dbReference>
<proteinExistence type="inferred from homology"/>
<keyword evidence="6" id="KW-1185">Reference proteome</keyword>
<dbReference type="SUPFAM" id="SSF52091">
    <property type="entry name" value="SpoIIaa-like"/>
    <property type="match status" value="1"/>
</dbReference>
<evidence type="ECO:0000256" key="3">
    <source>
        <dbReference type="SAM" id="MobiDB-lite"/>
    </source>
</evidence>
<evidence type="ECO:0000259" key="4">
    <source>
        <dbReference type="PROSITE" id="PS50801"/>
    </source>
</evidence>
<feature type="domain" description="STAS" evidence="4">
    <location>
        <begin position="29"/>
        <end position="130"/>
    </location>
</feature>
<organism evidence="5 6">
    <name type="scientific">Pseudonocardia sulfidoxydans NBRC 16205</name>
    <dbReference type="NCBI Taxonomy" id="1223511"/>
    <lineage>
        <taxon>Bacteria</taxon>
        <taxon>Bacillati</taxon>
        <taxon>Actinomycetota</taxon>
        <taxon>Actinomycetes</taxon>
        <taxon>Pseudonocardiales</taxon>
        <taxon>Pseudonocardiaceae</taxon>
        <taxon>Pseudonocardia</taxon>
    </lineage>
</organism>
<dbReference type="InterPro" id="IPR003658">
    <property type="entry name" value="Anti-sigma_ant"/>
</dbReference>
<dbReference type="PROSITE" id="PS50801">
    <property type="entry name" value="STAS"/>
    <property type="match status" value="1"/>
</dbReference>
<evidence type="ECO:0000256" key="2">
    <source>
        <dbReference type="RuleBase" id="RU003749"/>
    </source>
</evidence>
<dbReference type="AlphaFoldDB" id="A0A511DN40"/>
<dbReference type="Gene3D" id="3.30.750.24">
    <property type="entry name" value="STAS domain"/>
    <property type="match status" value="1"/>
</dbReference>
<protein>
    <recommendedName>
        <fullName evidence="2">Anti-sigma factor antagonist</fullName>
    </recommendedName>
</protein>
<dbReference type="CDD" id="cd07043">
    <property type="entry name" value="STAS_anti-anti-sigma_factors"/>
    <property type="match status" value="1"/>
</dbReference>
<accession>A0A511DN40</accession>
<comment type="similarity">
    <text evidence="1 2">Belongs to the anti-sigma-factor antagonist family.</text>
</comment>